<organism evidence="1 2">
    <name type="scientific">Emiliania huxleyi (strain CCMP1516)</name>
    <dbReference type="NCBI Taxonomy" id="280463"/>
    <lineage>
        <taxon>Eukaryota</taxon>
        <taxon>Haptista</taxon>
        <taxon>Haptophyta</taxon>
        <taxon>Prymnesiophyceae</taxon>
        <taxon>Isochrysidales</taxon>
        <taxon>Noelaerhabdaceae</taxon>
        <taxon>Emiliania</taxon>
    </lineage>
</organism>
<evidence type="ECO:0000313" key="2">
    <source>
        <dbReference type="Proteomes" id="UP000013827"/>
    </source>
</evidence>
<sequence length="256" mass="28469">MDELCIEGWLHRSKKGDPTQRERRYFFSSGFAVEYCKTPDRASRTGKFDLRMVEELDEPEPGMLFVRVKGKTHPLHVFLPSPMEALQQGDGADAKAWRMLWASAVDESVVSLALESARDTNLAERFTMLREEKRQTRALLAKPFAWDTVRGRGRSFILSPADGEEASVLCIPLEVLDANADIVAPETPSRSEAKTAAAGADSEWSFAEVRFVTIGAKELADMVDWPVEQQRYTLLLREGTSGFEPDDSTPQGGLAG</sequence>
<reference evidence="2" key="1">
    <citation type="journal article" date="2013" name="Nature">
        <title>Pan genome of the phytoplankton Emiliania underpins its global distribution.</title>
        <authorList>
            <person name="Read B.A."/>
            <person name="Kegel J."/>
            <person name="Klute M.J."/>
            <person name="Kuo A."/>
            <person name="Lefebvre S.C."/>
            <person name="Maumus F."/>
            <person name="Mayer C."/>
            <person name="Miller J."/>
            <person name="Monier A."/>
            <person name="Salamov A."/>
            <person name="Young J."/>
            <person name="Aguilar M."/>
            <person name="Claverie J.M."/>
            <person name="Frickenhaus S."/>
            <person name="Gonzalez K."/>
            <person name="Herman E.K."/>
            <person name="Lin Y.C."/>
            <person name="Napier J."/>
            <person name="Ogata H."/>
            <person name="Sarno A.F."/>
            <person name="Shmutz J."/>
            <person name="Schroeder D."/>
            <person name="de Vargas C."/>
            <person name="Verret F."/>
            <person name="von Dassow P."/>
            <person name="Valentin K."/>
            <person name="Van de Peer Y."/>
            <person name="Wheeler G."/>
            <person name="Dacks J.B."/>
            <person name="Delwiche C.F."/>
            <person name="Dyhrman S.T."/>
            <person name="Glockner G."/>
            <person name="John U."/>
            <person name="Richards T."/>
            <person name="Worden A.Z."/>
            <person name="Zhang X."/>
            <person name="Grigoriev I.V."/>
            <person name="Allen A.E."/>
            <person name="Bidle K."/>
            <person name="Borodovsky M."/>
            <person name="Bowler C."/>
            <person name="Brownlee C."/>
            <person name="Cock J.M."/>
            <person name="Elias M."/>
            <person name="Gladyshev V.N."/>
            <person name="Groth M."/>
            <person name="Guda C."/>
            <person name="Hadaegh A."/>
            <person name="Iglesias-Rodriguez M.D."/>
            <person name="Jenkins J."/>
            <person name="Jones B.M."/>
            <person name="Lawson T."/>
            <person name="Leese F."/>
            <person name="Lindquist E."/>
            <person name="Lobanov A."/>
            <person name="Lomsadze A."/>
            <person name="Malik S.B."/>
            <person name="Marsh M.E."/>
            <person name="Mackinder L."/>
            <person name="Mock T."/>
            <person name="Mueller-Roeber B."/>
            <person name="Pagarete A."/>
            <person name="Parker M."/>
            <person name="Probert I."/>
            <person name="Quesneville H."/>
            <person name="Raines C."/>
            <person name="Rensing S.A."/>
            <person name="Riano-Pachon D.M."/>
            <person name="Richier S."/>
            <person name="Rokitta S."/>
            <person name="Shiraiwa Y."/>
            <person name="Soanes D.M."/>
            <person name="van der Giezen M."/>
            <person name="Wahlund T.M."/>
            <person name="Williams B."/>
            <person name="Wilson W."/>
            <person name="Wolfe G."/>
            <person name="Wurch L.L."/>
        </authorList>
    </citation>
    <scope>NUCLEOTIDE SEQUENCE</scope>
</reference>
<dbReference type="AlphaFoldDB" id="A0A0D3IM78"/>
<dbReference type="Proteomes" id="UP000013827">
    <property type="component" value="Unassembled WGS sequence"/>
</dbReference>
<keyword evidence="2" id="KW-1185">Reference proteome</keyword>
<evidence type="ECO:0008006" key="3">
    <source>
        <dbReference type="Google" id="ProtNLM"/>
    </source>
</evidence>
<dbReference type="KEGG" id="ehx:EMIHUDRAFT_213578"/>
<dbReference type="EnsemblProtists" id="EOD12363">
    <property type="protein sequence ID" value="EOD12363"/>
    <property type="gene ID" value="EMIHUDRAFT_213578"/>
</dbReference>
<evidence type="ECO:0000313" key="1">
    <source>
        <dbReference type="EnsemblProtists" id="EOD12363"/>
    </source>
</evidence>
<dbReference type="HOGENOM" id="CLU_1087517_0_0_1"/>
<dbReference type="CDD" id="cd00821">
    <property type="entry name" value="PH"/>
    <property type="match status" value="1"/>
</dbReference>
<reference evidence="1" key="2">
    <citation type="submission" date="2024-10" db="UniProtKB">
        <authorList>
            <consortium name="EnsemblProtists"/>
        </authorList>
    </citation>
    <scope>IDENTIFICATION</scope>
</reference>
<dbReference type="RefSeq" id="XP_005764792.1">
    <property type="nucleotide sequence ID" value="XM_005764735.1"/>
</dbReference>
<dbReference type="GeneID" id="17258558"/>
<dbReference type="PaxDb" id="2903-EOD12363"/>
<proteinExistence type="predicted"/>
<name>A0A0D3IM78_EMIH1</name>
<protein>
    <recommendedName>
        <fullName evidence="3">PH domain-containing protein</fullName>
    </recommendedName>
</protein>
<accession>A0A0D3IM78</accession>